<protein>
    <recommendedName>
        <fullName evidence="2">Water stress and hypersensitive response domain-containing protein</fullName>
    </recommendedName>
</protein>
<dbReference type="EMBL" id="JAAOCA010000026">
    <property type="protein sequence ID" value="MBD1600926.1"/>
    <property type="molecule type" value="Genomic_DNA"/>
</dbReference>
<name>A0ABR7Z5Z2_9PSED</name>
<dbReference type="SMART" id="SM00769">
    <property type="entry name" value="WHy"/>
    <property type="match status" value="1"/>
</dbReference>
<sequence>MRALWLMLGCCCLASCALFRPADPVTVDVVGIDPLPGQDLEVRMAVRLRLQNPNDTPIDYDGVALSLTVNDRPLAAGVSDQHGQVARYGEALITVPVSVSAFSVLRQAMGLAQSSGATSVPYVLHGKLGRGPWAAARFEERGSLDLNTWGAAY</sequence>
<dbReference type="SUPFAM" id="SSF117070">
    <property type="entry name" value="LEA14-like"/>
    <property type="match status" value="1"/>
</dbReference>
<dbReference type="RefSeq" id="WP_190423673.1">
    <property type="nucleotide sequence ID" value="NZ_JAAOCA010000026.1"/>
</dbReference>
<organism evidence="3 4">
    <name type="scientific">Pseudomonas typographi</name>
    <dbReference type="NCBI Taxonomy" id="2715964"/>
    <lineage>
        <taxon>Bacteria</taxon>
        <taxon>Pseudomonadati</taxon>
        <taxon>Pseudomonadota</taxon>
        <taxon>Gammaproteobacteria</taxon>
        <taxon>Pseudomonadales</taxon>
        <taxon>Pseudomonadaceae</taxon>
        <taxon>Pseudomonas</taxon>
    </lineage>
</organism>
<evidence type="ECO:0000259" key="2">
    <source>
        <dbReference type="SMART" id="SM00769"/>
    </source>
</evidence>
<feature type="signal peptide" evidence="1">
    <location>
        <begin position="1"/>
        <end position="22"/>
    </location>
</feature>
<keyword evidence="1" id="KW-0732">Signal</keyword>
<accession>A0ABR7Z5Z2</accession>
<dbReference type="InterPro" id="IPR013990">
    <property type="entry name" value="WHy-dom"/>
</dbReference>
<comment type="caution">
    <text evidence="3">The sequence shown here is derived from an EMBL/GenBank/DDBJ whole genome shotgun (WGS) entry which is preliminary data.</text>
</comment>
<keyword evidence="4" id="KW-1185">Reference proteome</keyword>
<dbReference type="Gene3D" id="2.60.40.1820">
    <property type="match status" value="1"/>
</dbReference>
<feature type="chain" id="PRO_5045243114" description="Water stress and hypersensitive response domain-containing protein" evidence="1">
    <location>
        <begin position="23"/>
        <end position="153"/>
    </location>
</feature>
<dbReference type="Proteomes" id="UP000805841">
    <property type="component" value="Unassembled WGS sequence"/>
</dbReference>
<evidence type="ECO:0000256" key="1">
    <source>
        <dbReference type="SAM" id="SignalP"/>
    </source>
</evidence>
<evidence type="ECO:0000313" key="3">
    <source>
        <dbReference type="EMBL" id="MBD1600926.1"/>
    </source>
</evidence>
<gene>
    <name evidence="3" type="ORF">HAQ05_19795</name>
</gene>
<dbReference type="InterPro" id="IPR004864">
    <property type="entry name" value="LEA_2"/>
</dbReference>
<dbReference type="Pfam" id="PF03168">
    <property type="entry name" value="LEA_2"/>
    <property type="match status" value="1"/>
</dbReference>
<proteinExistence type="predicted"/>
<evidence type="ECO:0000313" key="4">
    <source>
        <dbReference type="Proteomes" id="UP000805841"/>
    </source>
</evidence>
<feature type="domain" description="Water stress and hypersensitive response" evidence="2">
    <location>
        <begin position="27"/>
        <end position="147"/>
    </location>
</feature>
<reference evidence="3 4" key="1">
    <citation type="journal article" date="2020" name="Insects">
        <title>Bacteria Belonging to Pseudomonas typographi sp. nov. from the Bark Beetle Ips typographus Have Genomic Potential to Aid in the Host Ecology.</title>
        <authorList>
            <person name="Peral-Aranega E."/>
            <person name="Saati-Santamaria Z."/>
            <person name="Kolarik M."/>
            <person name="Rivas R."/>
            <person name="Garcia-Fraile P."/>
        </authorList>
    </citation>
    <scope>NUCLEOTIDE SEQUENCE [LARGE SCALE GENOMIC DNA]</scope>
    <source>
        <strain evidence="3 4">CA3A</strain>
    </source>
</reference>